<dbReference type="PANTHER" id="PTHR17616">
    <property type="entry name" value="YES-ASSOCIATED PROTEIN YAP1 FAMILY MEMBER"/>
    <property type="match status" value="1"/>
</dbReference>
<evidence type="ECO:0000313" key="8">
    <source>
        <dbReference type="Proteomes" id="UP000821866"/>
    </source>
</evidence>
<organism evidence="7 8">
    <name type="scientific">Rhipicephalus microplus</name>
    <name type="common">Cattle tick</name>
    <name type="synonym">Boophilus microplus</name>
    <dbReference type="NCBI Taxonomy" id="6941"/>
    <lineage>
        <taxon>Eukaryota</taxon>
        <taxon>Metazoa</taxon>
        <taxon>Ecdysozoa</taxon>
        <taxon>Arthropoda</taxon>
        <taxon>Chelicerata</taxon>
        <taxon>Arachnida</taxon>
        <taxon>Acari</taxon>
        <taxon>Parasitiformes</taxon>
        <taxon>Ixodida</taxon>
        <taxon>Ixodoidea</taxon>
        <taxon>Ixodidae</taxon>
        <taxon>Rhipicephalinae</taxon>
        <taxon>Rhipicephalus</taxon>
        <taxon>Boophilus</taxon>
    </lineage>
</organism>
<dbReference type="AlphaFoldDB" id="A0A9J6D650"/>
<gene>
    <name evidence="7" type="ORF">HPB51_018249</name>
</gene>
<dbReference type="GO" id="GO:0005737">
    <property type="term" value="C:cytoplasm"/>
    <property type="evidence" value="ECO:0007669"/>
    <property type="project" value="UniProtKB-SubCell"/>
</dbReference>
<dbReference type="SMART" id="SM00456">
    <property type="entry name" value="WW"/>
    <property type="match status" value="1"/>
</dbReference>
<dbReference type="InterPro" id="IPR001202">
    <property type="entry name" value="WW_dom"/>
</dbReference>
<dbReference type="GO" id="GO:0045944">
    <property type="term" value="P:positive regulation of transcription by RNA polymerase II"/>
    <property type="evidence" value="ECO:0007669"/>
    <property type="project" value="TreeGrafter"/>
</dbReference>
<keyword evidence="3" id="KW-0963">Cytoplasm</keyword>
<keyword evidence="8" id="KW-1185">Reference proteome</keyword>
<comment type="caution">
    <text evidence="7">The sequence shown here is derived from an EMBL/GenBank/DDBJ whole genome shotgun (WGS) entry which is preliminary data.</text>
</comment>
<dbReference type="SUPFAM" id="SSF51045">
    <property type="entry name" value="WW domain"/>
    <property type="match status" value="1"/>
</dbReference>
<proteinExistence type="predicted"/>
<accession>A0A9J6D650</accession>
<reference evidence="7" key="2">
    <citation type="submission" date="2021-09" db="EMBL/GenBank/DDBJ databases">
        <authorList>
            <person name="Jia N."/>
            <person name="Wang J."/>
            <person name="Shi W."/>
            <person name="Du L."/>
            <person name="Sun Y."/>
            <person name="Zhan W."/>
            <person name="Jiang J."/>
            <person name="Wang Q."/>
            <person name="Zhang B."/>
            <person name="Ji P."/>
            <person name="Sakyi L.B."/>
            <person name="Cui X."/>
            <person name="Yuan T."/>
            <person name="Jiang B."/>
            <person name="Yang W."/>
            <person name="Lam T.T.-Y."/>
            <person name="Chang Q."/>
            <person name="Ding S."/>
            <person name="Wang X."/>
            <person name="Zhu J."/>
            <person name="Ruan X."/>
            <person name="Zhao L."/>
            <person name="Wei J."/>
            <person name="Que T."/>
            <person name="Du C."/>
            <person name="Cheng J."/>
            <person name="Dai P."/>
            <person name="Han X."/>
            <person name="Huang E."/>
            <person name="Gao Y."/>
            <person name="Liu J."/>
            <person name="Shao H."/>
            <person name="Ye R."/>
            <person name="Li L."/>
            <person name="Wei W."/>
            <person name="Wang X."/>
            <person name="Wang C."/>
            <person name="Huo Q."/>
            <person name="Li W."/>
            <person name="Guo W."/>
            <person name="Chen H."/>
            <person name="Chen S."/>
            <person name="Zhou L."/>
            <person name="Zhou L."/>
            <person name="Ni X."/>
            <person name="Tian J."/>
            <person name="Zhou Y."/>
            <person name="Sheng Y."/>
            <person name="Liu T."/>
            <person name="Pan Y."/>
            <person name="Xia L."/>
            <person name="Li J."/>
            <person name="Zhao F."/>
            <person name="Cao W."/>
        </authorList>
    </citation>
    <scope>NUCLEOTIDE SEQUENCE</scope>
    <source>
        <strain evidence="7">Rmic-2018</strain>
        <tissue evidence="7">Larvae</tissue>
    </source>
</reference>
<protein>
    <recommendedName>
        <fullName evidence="6">WW domain-containing protein</fullName>
    </recommendedName>
</protein>
<evidence type="ECO:0000256" key="1">
    <source>
        <dbReference type="ARBA" id="ARBA00004123"/>
    </source>
</evidence>
<dbReference type="InterPro" id="IPR036020">
    <property type="entry name" value="WW_dom_sf"/>
</dbReference>
<evidence type="ECO:0000256" key="4">
    <source>
        <dbReference type="ARBA" id="ARBA00023242"/>
    </source>
</evidence>
<evidence type="ECO:0000313" key="7">
    <source>
        <dbReference type="EMBL" id="KAH8009556.1"/>
    </source>
</evidence>
<keyword evidence="4" id="KW-0539">Nucleus</keyword>
<evidence type="ECO:0000256" key="3">
    <source>
        <dbReference type="ARBA" id="ARBA00022490"/>
    </source>
</evidence>
<dbReference type="InterPro" id="IPR040524">
    <property type="entry name" value="HECW1_helix"/>
</dbReference>
<feature type="region of interest" description="Disordered" evidence="5">
    <location>
        <begin position="218"/>
        <end position="239"/>
    </location>
</feature>
<evidence type="ECO:0000259" key="6">
    <source>
        <dbReference type="PROSITE" id="PS50020"/>
    </source>
</evidence>
<dbReference type="PROSITE" id="PS50020">
    <property type="entry name" value="WW_DOMAIN_2"/>
    <property type="match status" value="1"/>
</dbReference>
<dbReference type="EMBL" id="JABSTU010000011">
    <property type="protein sequence ID" value="KAH8009556.1"/>
    <property type="molecule type" value="Genomic_DNA"/>
</dbReference>
<dbReference type="PROSITE" id="PS01159">
    <property type="entry name" value="WW_DOMAIN_1"/>
    <property type="match status" value="1"/>
</dbReference>
<dbReference type="Gene3D" id="2.20.70.10">
    <property type="match status" value="1"/>
</dbReference>
<dbReference type="VEuPathDB" id="VectorBase:LOC119178388"/>
<reference evidence="7" key="1">
    <citation type="journal article" date="2020" name="Cell">
        <title>Large-Scale Comparative Analyses of Tick Genomes Elucidate Their Genetic Diversity and Vector Capacities.</title>
        <authorList>
            <consortium name="Tick Genome and Microbiome Consortium (TIGMIC)"/>
            <person name="Jia N."/>
            <person name="Wang J."/>
            <person name="Shi W."/>
            <person name="Du L."/>
            <person name="Sun Y."/>
            <person name="Zhan W."/>
            <person name="Jiang J.F."/>
            <person name="Wang Q."/>
            <person name="Zhang B."/>
            <person name="Ji P."/>
            <person name="Bell-Sakyi L."/>
            <person name="Cui X.M."/>
            <person name="Yuan T.T."/>
            <person name="Jiang B.G."/>
            <person name="Yang W.F."/>
            <person name="Lam T.T."/>
            <person name="Chang Q.C."/>
            <person name="Ding S.J."/>
            <person name="Wang X.J."/>
            <person name="Zhu J.G."/>
            <person name="Ruan X.D."/>
            <person name="Zhao L."/>
            <person name="Wei J.T."/>
            <person name="Ye R.Z."/>
            <person name="Que T.C."/>
            <person name="Du C.H."/>
            <person name="Zhou Y.H."/>
            <person name="Cheng J.X."/>
            <person name="Dai P.F."/>
            <person name="Guo W.B."/>
            <person name="Han X.H."/>
            <person name="Huang E.J."/>
            <person name="Li L.F."/>
            <person name="Wei W."/>
            <person name="Gao Y.C."/>
            <person name="Liu J.Z."/>
            <person name="Shao H.Z."/>
            <person name="Wang X."/>
            <person name="Wang C.C."/>
            <person name="Yang T.C."/>
            <person name="Huo Q.B."/>
            <person name="Li W."/>
            <person name="Chen H.Y."/>
            <person name="Chen S.E."/>
            <person name="Zhou L.G."/>
            <person name="Ni X.B."/>
            <person name="Tian J.H."/>
            <person name="Sheng Y."/>
            <person name="Liu T."/>
            <person name="Pan Y.S."/>
            <person name="Xia L.Y."/>
            <person name="Li J."/>
            <person name="Zhao F."/>
            <person name="Cao W.C."/>
        </authorList>
    </citation>
    <scope>NUCLEOTIDE SEQUENCE</scope>
    <source>
        <strain evidence="7">Rmic-2018</strain>
    </source>
</reference>
<dbReference type="InterPro" id="IPR051583">
    <property type="entry name" value="YAP1"/>
</dbReference>
<feature type="domain" description="WW" evidence="6">
    <location>
        <begin position="167"/>
        <end position="200"/>
    </location>
</feature>
<feature type="compositionally biased region" description="Basic and acidic residues" evidence="5">
    <location>
        <begin position="223"/>
        <end position="239"/>
    </location>
</feature>
<dbReference type="CDD" id="cd00201">
    <property type="entry name" value="WW"/>
    <property type="match status" value="1"/>
</dbReference>
<evidence type="ECO:0000256" key="5">
    <source>
        <dbReference type="SAM" id="MobiDB-lite"/>
    </source>
</evidence>
<dbReference type="PANTHER" id="PTHR17616:SF8">
    <property type="entry name" value="TRANSCRIPTIONAL COACTIVATOR YORKIE"/>
    <property type="match status" value="1"/>
</dbReference>
<name>A0A9J6D650_RHIMP</name>
<sequence>MILDSAAADALALPRLPRYQSIRRTMTPRMTAAAAAASAMPLSMATSNPPLAPAVPCSGAAPSPVPVVEEVVVGGSASVAPSAPPAPVVPSADSQRALLRSPAVRFTTRSDFFNVLHMNDDALAAYNRSSSLKHMIAKIRRDPANFERYQHNRDLVSLLNKFADKTRELPRGWETKLDRSGKQFFIDHTSRSTTFIDPRLPIDVPYLNPSKLVVPLARRRSRSAGEDDGQRADAAARREGCHPRPAVLHIVSVVGQECGREVGRWRCLGPAQLPAVRRPRECWSQLEDVSALATDRRADGNVAVAGPVLR</sequence>
<dbReference type="GO" id="GO:0035329">
    <property type="term" value="P:hippo signaling"/>
    <property type="evidence" value="ECO:0007669"/>
    <property type="project" value="TreeGrafter"/>
</dbReference>
<dbReference type="Pfam" id="PF18436">
    <property type="entry name" value="HECW1_helix"/>
    <property type="match status" value="1"/>
</dbReference>
<evidence type="ECO:0000256" key="2">
    <source>
        <dbReference type="ARBA" id="ARBA00004496"/>
    </source>
</evidence>
<dbReference type="Proteomes" id="UP000821866">
    <property type="component" value="Chromosome 9"/>
</dbReference>
<comment type="subcellular location">
    <subcellularLocation>
        <location evidence="2">Cytoplasm</location>
    </subcellularLocation>
    <subcellularLocation>
        <location evidence="1">Nucleus</location>
    </subcellularLocation>
</comment>
<dbReference type="GO" id="GO:0003713">
    <property type="term" value="F:transcription coactivator activity"/>
    <property type="evidence" value="ECO:0007669"/>
    <property type="project" value="TreeGrafter"/>
</dbReference>
<dbReference type="GO" id="GO:0005634">
    <property type="term" value="C:nucleus"/>
    <property type="evidence" value="ECO:0007669"/>
    <property type="project" value="UniProtKB-SubCell"/>
</dbReference>